<keyword evidence="6 16" id="KW-0479">Metal-binding</keyword>
<evidence type="ECO:0000256" key="4">
    <source>
        <dbReference type="ARBA" id="ARBA00022660"/>
    </source>
</evidence>
<name>A0A0V0R5K2_PSEPJ</name>
<evidence type="ECO:0000256" key="8">
    <source>
        <dbReference type="ARBA" id="ARBA00022946"/>
    </source>
</evidence>
<feature type="binding site" evidence="16">
    <location>
        <position position="164"/>
    </location>
    <ligand>
        <name>Fe cation</name>
        <dbReference type="ChEBI" id="CHEBI:24875"/>
        <label>1</label>
    </ligand>
</feature>
<evidence type="ECO:0000256" key="15">
    <source>
        <dbReference type="ARBA" id="ARBA00025285"/>
    </source>
</evidence>
<dbReference type="GO" id="GO:0010230">
    <property type="term" value="P:alternative respiration"/>
    <property type="evidence" value="ECO:0007669"/>
    <property type="project" value="TreeGrafter"/>
</dbReference>
<comment type="caution">
    <text evidence="19">The sequence shown here is derived from an EMBL/GenBank/DDBJ whole genome shotgun (WGS) entry which is preliminary data.</text>
</comment>
<keyword evidence="9" id="KW-0249">Electron transport</keyword>
<keyword evidence="5 18" id="KW-0812">Transmembrane</keyword>
<dbReference type="AlphaFoldDB" id="A0A0V0R5K2"/>
<dbReference type="PANTHER" id="PTHR31803:SF3">
    <property type="entry name" value="ALTERNATIVE OXIDASE"/>
    <property type="match status" value="1"/>
</dbReference>
<dbReference type="SMR" id="A0A0V0R5K2"/>
<evidence type="ECO:0000256" key="2">
    <source>
        <dbReference type="ARBA" id="ARBA00008388"/>
    </source>
</evidence>
<keyword evidence="20" id="KW-1185">Reference proteome</keyword>
<dbReference type="EMBL" id="LDAU01000044">
    <property type="protein sequence ID" value="KRX09782.1"/>
    <property type="molecule type" value="Genomic_DNA"/>
</dbReference>
<feature type="binding site" evidence="16">
    <location>
        <position position="164"/>
    </location>
    <ligand>
        <name>Fe cation</name>
        <dbReference type="ChEBI" id="CHEBI:24875"/>
        <label>2</label>
    </ligand>
</feature>
<evidence type="ECO:0000256" key="10">
    <source>
        <dbReference type="ARBA" id="ARBA00022989"/>
    </source>
</evidence>
<dbReference type="OMA" id="HREPRTF"/>
<evidence type="ECO:0000256" key="11">
    <source>
        <dbReference type="ARBA" id="ARBA00023002"/>
    </source>
</evidence>
<evidence type="ECO:0000256" key="14">
    <source>
        <dbReference type="ARBA" id="ARBA00023136"/>
    </source>
</evidence>
<evidence type="ECO:0000256" key="9">
    <source>
        <dbReference type="ARBA" id="ARBA00022982"/>
    </source>
</evidence>
<reference evidence="19 20" key="1">
    <citation type="journal article" date="2015" name="Sci. Rep.">
        <title>Genome of the facultative scuticociliatosis pathogen Pseudocohnilembus persalinus provides insight into its virulence through horizontal gene transfer.</title>
        <authorList>
            <person name="Xiong J."/>
            <person name="Wang G."/>
            <person name="Cheng J."/>
            <person name="Tian M."/>
            <person name="Pan X."/>
            <person name="Warren A."/>
            <person name="Jiang C."/>
            <person name="Yuan D."/>
            <person name="Miao W."/>
        </authorList>
    </citation>
    <scope>NUCLEOTIDE SEQUENCE [LARGE SCALE GENOMIC DNA]</scope>
    <source>
        <strain evidence="19">36N120E</strain>
    </source>
</reference>
<evidence type="ECO:0008006" key="21">
    <source>
        <dbReference type="Google" id="ProtNLM"/>
    </source>
</evidence>
<organism evidence="19 20">
    <name type="scientific">Pseudocohnilembus persalinus</name>
    <name type="common">Ciliate</name>
    <dbReference type="NCBI Taxonomy" id="266149"/>
    <lineage>
        <taxon>Eukaryota</taxon>
        <taxon>Sar</taxon>
        <taxon>Alveolata</taxon>
        <taxon>Ciliophora</taxon>
        <taxon>Intramacronucleata</taxon>
        <taxon>Oligohymenophorea</taxon>
        <taxon>Scuticociliatia</taxon>
        <taxon>Philasterida</taxon>
        <taxon>Pseudocohnilembidae</taxon>
        <taxon>Pseudocohnilembus</taxon>
    </lineage>
</organism>
<evidence type="ECO:0000256" key="13">
    <source>
        <dbReference type="ARBA" id="ARBA00023128"/>
    </source>
</evidence>
<dbReference type="FunFam" id="1.20.1260.140:FF:000002">
    <property type="entry name" value="Alternative oxidase"/>
    <property type="match status" value="1"/>
</dbReference>
<evidence type="ECO:0000256" key="16">
    <source>
        <dbReference type="PIRSR" id="PIRSR005229-1"/>
    </source>
</evidence>
<dbReference type="Gene3D" id="1.20.1260.140">
    <property type="entry name" value="Alternative oxidase"/>
    <property type="match status" value="1"/>
</dbReference>
<dbReference type="OrthoDB" id="16906at2759"/>
<evidence type="ECO:0000256" key="12">
    <source>
        <dbReference type="ARBA" id="ARBA00023004"/>
    </source>
</evidence>
<dbReference type="InterPro" id="IPR038659">
    <property type="entry name" value="AOX_sf"/>
</dbReference>
<keyword evidence="3" id="KW-0813">Transport</keyword>
<proteinExistence type="inferred from homology"/>
<feature type="region of interest" description="Disordered" evidence="17">
    <location>
        <begin position="276"/>
        <end position="297"/>
    </location>
</feature>
<keyword evidence="14 18" id="KW-0472">Membrane</keyword>
<keyword evidence="10 18" id="KW-1133">Transmembrane helix</keyword>
<evidence type="ECO:0000256" key="1">
    <source>
        <dbReference type="ARBA" id="ARBA00004273"/>
    </source>
</evidence>
<feature type="transmembrane region" description="Helical" evidence="18">
    <location>
        <begin position="117"/>
        <end position="138"/>
    </location>
</feature>
<evidence type="ECO:0000313" key="20">
    <source>
        <dbReference type="Proteomes" id="UP000054937"/>
    </source>
</evidence>
<evidence type="ECO:0000313" key="19">
    <source>
        <dbReference type="EMBL" id="KRX09782.1"/>
    </source>
</evidence>
<dbReference type="GO" id="GO:0009916">
    <property type="term" value="F:alternative oxidase activity"/>
    <property type="evidence" value="ECO:0007669"/>
    <property type="project" value="InterPro"/>
</dbReference>
<feature type="binding site" evidence="16">
    <location>
        <position position="271"/>
    </location>
    <ligand>
        <name>Fe cation</name>
        <dbReference type="ChEBI" id="CHEBI:24875"/>
        <label>2</label>
    </ligand>
</feature>
<dbReference type="InParanoid" id="A0A0V0R5K2"/>
<sequence length="297" mass="34633">MNSKALKLIKQAQTVSQTAKLSQKMVYHDSRVHFKVPKSEKQKEIESIQSAKSYSFPHPIWSKDEVEDCKVTIKDRVTFGDHCAYYFVNSLRLGFDVMSGYKRIFPWQDKNVSERTWINRLLFLETVAGVPGFVGAMIRHLRSLRQMKRDQGWIHTLLEEAENERVHLITFLNVKEPSKLFRFGVIAAQFWYVGLFFSIYMLFPRVAHRGVGYLEEQAVITYTHLIEEIRKENSPVSHWKTEPAPKIAAEYWNLGEKATLEDVVLAIRKDEEHHKEVNHSLGDDYSQNMPNPYPPGY</sequence>
<dbReference type="PIRSF" id="PIRSF005229">
    <property type="entry name" value="AOX"/>
    <property type="match status" value="1"/>
</dbReference>
<gene>
    <name evidence="19" type="ORF">PPERSA_02654</name>
</gene>
<evidence type="ECO:0000256" key="7">
    <source>
        <dbReference type="ARBA" id="ARBA00022792"/>
    </source>
</evidence>
<dbReference type="InterPro" id="IPR002680">
    <property type="entry name" value="AOX"/>
</dbReference>
<comment type="similarity">
    <text evidence="2">Belongs to the alternative oxidase family.</text>
</comment>
<feature type="binding site" evidence="16">
    <location>
        <position position="271"/>
    </location>
    <ligand>
        <name>Fe cation</name>
        <dbReference type="ChEBI" id="CHEBI:24875"/>
        <label>1</label>
    </ligand>
</feature>
<evidence type="ECO:0000256" key="3">
    <source>
        <dbReference type="ARBA" id="ARBA00022448"/>
    </source>
</evidence>
<feature type="binding site" evidence="16">
    <location>
        <position position="215"/>
    </location>
    <ligand>
        <name>Fe cation</name>
        <dbReference type="ChEBI" id="CHEBI:24875"/>
        <label>2</label>
    </ligand>
</feature>
<dbReference type="GO" id="GO:0005743">
    <property type="term" value="C:mitochondrial inner membrane"/>
    <property type="evidence" value="ECO:0007669"/>
    <property type="project" value="UniProtKB-SubCell"/>
</dbReference>
<dbReference type="Pfam" id="PF01786">
    <property type="entry name" value="AOX"/>
    <property type="match status" value="1"/>
</dbReference>
<keyword evidence="12 16" id="KW-0408">Iron</keyword>
<keyword evidence="8" id="KW-0809">Transit peptide</keyword>
<keyword evidence="4" id="KW-0679">Respiratory chain</keyword>
<feature type="transmembrane region" description="Helical" evidence="18">
    <location>
        <begin position="180"/>
        <end position="203"/>
    </location>
</feature>
<feature type="binding site" evidence="16">
    <location>
        <position position="274"/>
    </location>
    <ligand>
        <name>Fe cation</name>
        <dbReference type="ChEBI" id="CHEBI:24875"/>
        <label>2</label>
    </ligand>
</feature>
<keyword evidence="11" id="KW-0560">Oxidoreductase</keyword>
<evidence type="ECO:0000256" key="6">
    <source>
        <dbReference type="ARBA" id="ARBA00022723"/>
    </source>
</evidence>
<dbReference type="CDD" id="cd01053">
    <property type="entry name" value="AOX"/>
    <property type="match status" value="1"/>
</dbReference>
<feature type="binding site" evidence="16">
    <location>
        <position position="125"/>
    </location>
    <ligand>
        <name>Fe cation</name>
        <dbReference type="ChEBI" id="CHEBI:24875"/>
        <label>1</label>
    </ligand>
</feature>
<comment type="cofactor">
    <cofactor evidence="16">
        <name>Fe cation</name>
        <dbReference type="ChEBI" id="CHEBI:24875"/>
    </cofactor>
    <text evidence="16">Binds 2 iron ions per subunit.</text>
</comment>
<keyword evidence="7" id="KW-0999">Mitochondrion inner membrane</keyword>
<comment type="function">
    <text evidence="15">Catalyzes cyanide-resistant oxygen consumption. May increase respiration when the cytochrome respiratory pathway is restricted, or in response to low temperatures.</text>
</comment>
<dbReference type="GO" id="GO:0046872">
    <property type="term" value="F:metal ion binding"/>
    <property type="evidence" value="ECO:0007669"/>
    <property type="project" value="UniProtKB-KW"/>
</dbReference>
<protein>
    <recommendedName>
        <fullName evidence="21">Alternative oxidase</fullName>
    </recommendedName>
</protein>
<accession>A0A0V0R5K2</accession>
<evidence type="ECO:0000256" key="17">
    <source>
        <dbReference type="SAM" id="MobiDB-lite"/>
    </source>
</evidence>
<keyword evidence="13" id="KW-0496">Mitochondrion</keyword>
<feature type="binding site" evidence="16">
    <location>
        <position position="167"/>
    </location>
    <ligand>
        <name>Fe cation</name>
        <dbReference type="ChEBI" id="CHEBI:24875"/>
        <label>1</label>
    </ligand>
</feature>
<evidence type="ECO:0000256" key="18">
    <source>
        <dbReference type="SAM" id="Phobius"/>
    </source>
</evidence>
<evidence type="ECO:0000256" key="5">
    <source>
        <dbReference type="ARBA" id="ARBA00022692"/>
    </source>
</evidence>
<dbReference type="Proteomes" id="UP000054937">
    <property type="component" value="Unassembled WGS sequence"/>
</dbReference>
<dbReference type="PANTHER" id="PTHR31803">
    <property type="entry name" value="ALTERNATIVE OXIDASE"/>
    <property type="match status" value="1"/>
</dbReference>
<comment type="subcellular location">
    <subcellularLocation>
        <location evidence="1">Mitochondrion inner membrane</location>
    </subcellularLocation>
</comment>